<evidence type="ECO:0000256" key="2">
    <source>
        <dbReference type="ARBA" id="ARBA00022490"/>
    </source>
</evidence>
<reference evidence="5 6" key="1">
    <citation type="journal article" date="2016" name="Nat. Commun.">
        <title>Thousands of microbial genomes shed light on interconnected biogeochemical processes in an aquifer system.</title>
        <authorList>
            <person name="Anantharaman K."/>
            <person name="Brown C.T."/>
            <person name="Hug L.A."/>
            <person name="Sharon I."/>
            <person name="Castelle C.J."/>
            <person name="Probst A.J."/>
            <person name="Thomas B.C."/>
            <person name="Singh A."/>
            <person name="Wilkins M.J."/>
            <person name="Karaoz U."/>
            <person name="Brodie E.L."/>
            <person name="Williams K.H."/>
            <person name="Hubbard S.S."/>
            <person name="Banfield J.F."/>
        </authorList>
    </citation>
    <scope>NUCLEOTIDE SEQUENCE [LARGE SCALE GENOMIC DNA]</scope>
</reference>
<dbReference type="InterPro" id="IPR036291">
    <property type="entry name" value="NAD(P)-bd_dom_sf"/>
</dbReference>
<evidence type="ECO:0008006" key="7">
    <source>
        <dbReference type="Google" id="ProtNLM"/>
    </source>
</evidence>
<accession>A0A1F6DJH6</accession>
<comment type="caution">
    <text evidence="5">The sequence shown here is derived from an EMBL/GenBank/DDBJ whole genome shotgun (WGS) entry which is preliminary data.</text>
</comment>
<evidence type="ECO:0000313" key="6">
    <source>
        <dbReference type="Proteomes" id="UP000178532"/>
    </source>
</evidence>
<dbReference type="Pfam" id="PF00106">
    <property type="entry name" value="adh_short"/>
    <property type="match status" value="1"/>
</dbReference>
<keyword evidence="3" id="KW-0521">NADP</keyword>
<dbReference type="GO" id="GO:0004757">
    <property type="term" value="F:sepiapterin reductase (NADP+) activity"/>
    <property type="evidence" value="ECO:0007669"/>
    <property type="project" value="TreeGrafter"/>
</dbReference>
<evidence type="ECO:0000256" key="1">
    <source>
        <dbReference type="ARBA" id="ARBA00004496"/>
    </source>
</evidence>
<dbReference type="InterPro" id="IPR051721">
    <property type="entry name" value="Biopterin_syn/organic_redct"/>
</dbReference>
<dbReference type="Proteomes" id="UP000178532">
    <property type="component" value="Unassembled WGS sequence"/>
</dbReference>
<gene>
    <name evidence="5" type="ORF">A3C19_01840</name>
</gene>
<protein>
    <recommendedName>
        <fullName evidence="7">Short-chain dehydrogenase</fullName>
    </recommendedName>
</protein>
<dbReference type="PANTHER" id="PTHR44085">
    <property type="entry name" value="SEPIAPTERIN REDUCTASE"/>
    <property type="match status" value="1"/>
</dbReference>
<proteinExistence type="predicted"/>
<sequence length="230" mass="25263">MRERTIVITGVSSGLGKALFDELHSVGERLICISRRFLEEQKAGAGENVSLLACDLSKSGEVERTIEKLRKLVRTGEVIFIDNAAIIQPIGSVGALQSGQVNAAAETNFISPIRITNALAALIGIRTLTVIHVSTGAARHPIVGWPLYCATKAGLRMFYAVVAAQEKSSGRIRVHEFDPGIMDTPMQAVIREASPNEFPRSEEFKNYKKDHELSDPHTVAKRLIREYIQV</sequence>
<comment type="subcellular location">
    <subcellularLocation>
        <location evidence="1">Cytoplasm</location>
    </subcellularLocation>
</comment>
<keyword evidence="4" id="KW-0560">Oxidoreductase</keyword>
<dbReference type="GO" id="GO:0005737">
    <property type="term" value="C:cytoplasm"/>
    <property type="evidence" value="ECO:0007669"/>
    <property type="project" value="UniProtKB-SubCell"/>
</dbReference>
<dbReference type="InterPro" id="IPR002347">
    <property type="entry name" value="SDR_fam"/>
</dbReference>
<dbReference type="PRINTS" id="PR00081">
    <property type="entry name" value="GDHRDH"/>
</dbReference>
<dbReference type="STRING" id="1798495.A3C19_01840"/>
<evidence type="ECO:0000313" key="5">
    <source>
        <dbReference type="EMBL" id="OGG61477.1"/>
    </source>
</evidence>
<dbReference type="AlphaFoldDB" id="A0A1F6DJH6"/>
<dbReference type="Gene3D" id="3.40.50.720">
    <property type="entry name" value="NAD(P)-binding Rossmann-like Domain"/>
    <property type="match status" value="1"/>
</dbReference>
<evidence type="ECO:0000256" key="4">
    <source>
        <dbReference type="ARBA" id="ARBA00023002"/>
    </source>
</evidence>
<dbReference type="PANTHER" id="PTHR44085:SF2">
    <property type="entry name" value="SEPIAPTERIN REDUCTASE"/>
    <property type="match status" value="1"/>
</dbReference>
<dbReference type="GO" id="GO:0006729">
    <property type="term" value="P:tetrahydrobiopterin biosynthetic process"/>
    <property type="evidence" value="ECO:0007669"/>
    <property type="project" value="TreeGrafter"/>
</dbReference>
<name>A0A1F6DJH6_9BACT</name>
<dbReference type="SUPFAM" id="SSF51735">
    <property type="entry name" value="NAD(P)-binding Rossmann-fold domains"/>
    <property type="match status" value="1"/>
</dbReference>
<keyword evidence="2" id="KW-0963">Cytoplasm</keyword>
<evidence type="ECO:0000256" key="3">
    <source>
        <dbReference type="ARBA" id="ARBA00022857"/>
    </source>
</evidence>
<dbReference type="EMBL" id="MFLI01000020">
    <property type="protein sequence ID" value="OGG61477.1"/>
    <property type="molecule type" value="Genomic_DNA"/>
</dbReference>
<organism evidence="5 6">
    <name type="scientific">Candidatus Kaiserbacteria bacterium RIFCSPHIGHO2_02_FULL_54_22</name>
    <dbReference type="NCBI Taxonomy" id="1798495"/>
    <lineage>
        <taxon>Bacteria</taxon>
        <taxon>Candidatus Kaiseribacteriota</taxon>
    </lineage>
</organism>